<dbReference type="InterPro" id="IPR011603">
    <property type="entry name" value="2oxoglutarate_DH_E1"/>
</dbReference>
<dbReference type="GO" id="GO:0045252">
    <property type="term" value="C:oxoglutarate dehydrogenase complex"/>
    <property type="evidence" value="ECO:0007669"/>
    <property type="project" value="TreeGrafter"/>
</dbReference>
<dbReference type="AlphaFoldDB" id="T1HE40"/>
<evidence type="ECO:0000256" key="5">
    <source>
        <dbReference type="ARBA" id="ARBA00023052"/>
    </source>
</evidence>
<comment type="cofactor">
    <cofactor evidence="1">
        <name>thiamine diphosphate</name>
        <dbReference type="ChEBI" id="CHEBI:58937"/>
    </cofactor>
</comment>
<keyword evidence="9" id="KW-1185">Reference proteome</keyword>
<name>T1HE40_RHOPR</name>
<sequence>FVTDQMQMHRIISLYQIRGHLMAAVDPLEIKRRSFVKNNARLPEELQSLARTMPLDKDQMIFLTANTFIGSQNQKILTVNEIIKRLNNSYCNTIGVEYMYIPSVDICQWIRKQIEDPNQVQRMQSTSVKKMILESLIRITRFQEFLKNTLLVKREALIEGCEMLIPALQVMIDIASAQGAQTFVLGMNTNRARLNILANAFRKPLNHLFVPFTKFGLPDDAKNYFGSYIKKVSSAEALPTEFFVIANTPEYVECAELIVAGRTKAEQVFSEEDAKIWPIAVHTDAITNGQGTLFETMRLSRQSDYYTKGVIHIVLTDHTAVPAYDENANCCYYATDVARAVMAPVFHVNSRDPEAVAYAMKVATEYRIKFESDVVIDLIIFRKHFSSQEQIPTFLERRVSKMVPLIETYSKKLIDEKIITKYEVVDQIQKFENFFEFNVAKAARTSFDKEEWLDTPWKRFFEEKLQFEIPSTGIIKSFFSQLMEKFVKYPLDINVHPDILREVNERISMMQQDQLTWNGAEFLVFSSLLEEGIHVRLVGDEIDGGSYKNRHYELKAIDEERSRNPLKSIFKDHANFTVTNTISAELAVLGFETGFAQTNPKALVIWQSHKEDRTNVAQFIIDVFLAAGESMWSRQCGIVCLLPHGLEGEGDECSSARPKRFLQLCSDD</sequence>
<evidence type="ECO:0000256" key="4">
    <source>
        <dbReference type="ARBA" id="ARBA00023002"/>
    </source>
</evidence>
<keyword evidence="5" id="KW-0786">Thiamine pyrophosphate</keyword>
<dbReference type="GO" id="GO:0005739">
    <property type="term" value="C:mitochondrion"/>
    <property type="evidence" value="ECO:0007669"/>
    <property type="project" value="TreeGrafter"/>
</dbReference>
<dbReference type="GO" id="GO:0004591">
    <property type="term" value="F:oxoglutarate dehydrogenase (succinyl-transferring) activity"/>
    <property type="evidence" value="ECO:0007669"/>
    <property type="project" value="TreeGrafter"/>
</dbReference>
<protein>
    <submittedName>
        <fullName evidence="8">Oxoglutarate dehydrogenase (succinyl-transferring)</fullName>
    </submittedName>
</protein>
<evidence type="ECO:0000259" key="7">
    <source>
        <dbReference type="Pfam" id="PF02779"/>
    </source>
</evidence>
<evidence type="ECO:0000256" key="3">
    <source>
        <dbReference type="ARBA" id="ARBA00022946"/>
    </source>
</evidence>
<dbReference type="Proteomes" id="UP000015103">
    <property type="component" value="Unassembled WGS sequence"/>
</dbReference>
<dbReference type="Pfam" id="PF02779">
    <property type="entry name" value="Transket_pyr"/>
    <property type="match status" value="1"/>
</dbReference>
<dbReference type="InterPro" id="IPR005475">
    <property type="entry name" value="Transketolase-like_Pyr-bd"/>
</dbReference>
<evidence type="ECO:0000256" key="1">
    <source>
        <dbReference type="ARBA" id="ARBA00001964"/>
    </source>
</evidence>
<reference evidence="8" key="1">
    <citation type="submission" date="2015-05" db="UniProtKB">
        <authorList>
            <consortium name="EnsemblMetazoa"/>
        </authorList>
    </citation>
    <scope>IDENTIFICATION</scope>
</reference>
<evidence type="ECO:0000313" key="9">
    <source>
        <dbReference type="Proteomes" id="UP000015103"/>
    </source>
</evidence>
<dbReference type="EnsemblMetazoa" id="RPRC002312-RA">
    <property type="protein sequence ID" value="RPRC002312-PA"/>
    <property type="gene ID" value="RPRC002312"/>
</dbReference>
<keyword evidence="4" id="KW-0560">Oxidoreductase</keyword>
<dbReference type="EMBL" id="ACPB03001885">
    <property type="status" value="NOT_ANNOTATED_CDS"/>
    <property type="molecule type" value="Genomic_DNA"/>
</dbReference>
<dbReference type="HOGENOM" id="CLU_004709_2_2_1"/>
<feature type="domain" description="Dehydrogenase E1 component" evidence="6">
    <location>
        <begin position="137"/>
        <end position="443"/>
    </location>
</feature>
<dbReference type="PANTHER" id="PTHR23152">
    <property type="entry name" value="2-OXOGLUTARATE DEHYDROGENASE"/>
    <property type="match status" value="1"/>
</dbReference>
<dbReference type="Gene3D" id="3.40.50.12470">
    <property type="match status" value="1"/>
</dbReference>
<evidence type="ECO:0000256" key="2">
    <source>
        <dbReference type="ARBA" id="ARBA00006936"/>
    </source>
</evidence>
<dbReference type="VEuPathDB" id="VectorBase:RPRC002312"/>
<dbReference type="InterPro" id="IPR001017">
    <property type="entry name" value="DH_E1"/>
</dbReference>
<dbReference type="PANTHER" id="PTHR23152:SF4">
    <property type="entry name" value="2-OXOADIPATE DEHYDROGENASE COMPLEX COMPONENT E1"/>
    <property type="match status" value="1"/>
</dbReference>
<dbReference type="Gene3D" id="3.40.50.970">
    <property type="match status" value="1"/>
</dbReference>
<comment type="similarity">
    <text evidence="2">Belongs to the alpha-ketoglutarate dehydrogenase family.</text>
</comment>
<dbReference type="InParanoid" id="T1HE40"/>
<evidence type="ECO:0000313" key="8">
    <source>
        <dbReference type="EnsemblMetazoa" id="RPRC002312-PA"/>
    </source>
</evidence>
<evidence type="ECO:0000259" key="6">
    <source>
        <dbReference type="Pfam" id="PF00676"/>
    </source>
</evidence>
<dbReference type="eggNOG" id="KOG0450">
    <property type="taxonomic scope" value="Eukaryota"/>
</dbReference>
<keyword evidence="3" id="KW-0809">Transit peptide</keyword>
<organism evidence="8 9">
    <name type="scientific">Rhodnius prolixus</name>
    <name type="common">Triatomid bug</name>
    <dbReference type="NCBI Taxonomy" id="13249"/>
    <lineage>
        <taxon>Eukaryota</taxon>
        <taxon>Metazoa</taxon>
        <taxon>Ecdysozoa</taxon>
        <taxon>Arthropoda</taxon>
        <taxon>Hexapoda</taxon>
        <taxon>Insecta</taxon>
        <taxon>Pterygota</taxon>
        <taxon>Neoptera</taxon>
        <taxon>Paraneoptera</taxon>
        <taxon>Hemiptera</taxon>
        <taxon>Heteroptera</taxon>
        <taxon>Panheteroptera</taxon>
        <taxon>Cimicomorpha</taxon>
        <taxon>Reduviidae</taxon>
        <taxon>Triatominae</taxon>
        <taxon>Rhodnius</taxon>
    </lineage>
</organism>
<accession>T1HE40</accession>
<dbReference type="InterPro" id="IPR029061">
    <property type="entry name" value="THDP-binding"/>
</dbReference>
<dbReference type="GO" id="GO:0006099">
    <property type="term" value="P:tricarboxylic acid cycle"/>
    <property type="evidence" value="ECO:0007669"/>
    <property type="project" value="TreeGrafter"/>
</dbReference>
<dbReference type="STRING" id="13249.T1HE40"/>
<proteinExistence type="inferred from homology"/>
<dbReference type="Gene3D" id="1.10.287.1150">
    <property type="entry name" value="TPP helical domain"/>
    <property type="match status" value="1"/>
</dbReference>
<dbReference type="Pfam" id="PF00676">
    <property type="entry name" value="E1_dh"/>
    <property type="match status" value="1"/>
</dbReference>
<dbReference type="SUPFAM" id="SSF52518">
    <property type="entry name" value="Thiamin diphosphate-binding fold (THDP-binding)"/>
    <property type="match status" value="2"/>
</dbReference>
<dbReference type="GO" id="GO:0030976">
    <property type="term" value="F:thiamine pyrophosphate binding"/>
    <property type="evidence" value="ECO:0007669"/>
    <property type="project" value="InterPro"/>
</dbReference>
<feature type="domain" description="Transketolase-like pyrimidine-binding" evidence="7">
    <location>
        <begin position="514"/>
        <end position="666"/>
    </location>
</feature>